<dbReference type="FunFam" id="1.10.8.60:FF:000015">
    <property type="entry name" value="vacuolar protein sorting-associated protein 4A"/>
    <property type="match status" value="1"/>
</dbReference>
<dbReference type="InterPro" id="IPR003593">
    <property type="entry name" value="AAA+_ATPase"/>
</dbReference>
<sequence length="415" mass="47074">MNERMATGTALQKAIDLVTRATEEDKNRNYEEALRLALQKAIDLVTRATEEDKNRNYEEALRLYEHGLEYFLDAIKFEAQSERAKDSIRAKCIQYLGRAEKLKEFLHEGMKKKPLKLSGFPPYCHPCRAALHLQGGGRIDHSIPGLIISKFPFWEPSKRPHLYLTTFQMYFLPSFTLSHYLGTGKSYLAKAVAAEASSSTFFSVSLSALVSKGLGDIEKLMKNLFDMARIHKPSIIFFDEIDSLSSSRSNNELEFARCIKTEFPVQTQDVGDDNEGIYVLGATNIPWVLDEAIRRNFEKRIYIPLPEENARTEIFKKHNLGKRTEGYSGADISIVVRDALMGPVRKVQAATHFRRVSGPSRDDPKIIVHTYLTPCSSEDQGAIEMSWMDVPGQELLEPKMTMIDVLRSIANFRPA</sequence>
<dbReference type="GO" id="GO:0007033">
    <property type="term" value="P:vacuole organization"/>
    <property type="evidence" value="ECO:0007669"/>
    <property type="project" value="TreeGrafter"/>
</dbReference>
<dbReference type="Proteomes" id="UP000677054">
    <property type="component" value="Unassembled WGS sequence"/>
</dbReference>
<dbReference type="GO" id="GO:0016197">
    <property type="term" value="P:endosomal transport"/>
    <property type="evidence" value="ECO:0007669"/>
    <property type="project" value="TreeGrafter"/>
</dbReference>
<evidence type="ECO:0000313" key="11">
    <source>
        <dbReference type="Proteomes" id="UP000677054"/>
    </source>
</evidence>
<dbReference type="AlphaFoldDB" id="A0A7R9A794"/>
<feature type="domain" description="MIT" evidence="9">
    <location>
        <begin position="34"/>
        <end position="110"/>
    </location>
</feature>
<accession>A0A7R9A794</accession>
<dbReference type="PROSITE" id="PS00674">
    <property type="entry name" value="AAA"/>
    <property type="match status" value="1"/>
</dbReference>
<dbReference type="InterPro" id="IPR003959">
    <property type="entry name" value="ATPase_AAA_core"/>
</dbReference>
<keyword evidence="11" id="KW-1185">Reference proteome</keyword>
<comment type="subcellular location">
    <subcellularLocation>
        <location evidence="1">Endosome membrane</location>
        <topology evidence="1">Peripheral membrane protein</topology>
    </subcellularLocation>
</comment>
<dbReference type="SMART" id="SM00382">
    <property type="entry name" value="AAA"/>
    <property type="match status" value="1"/>
</dbReference>
<evidence type="ECO:0000256" key="3">
    <source>
        <dbReference type="ARBA" id="ARBA00022741"/>
    </source>
</evidence>
<dbReference type="InterPro" id="IPR041569">
    <property type="entry name" value="AAA_lid_3"/>
</dbReference>
<evidence type="ECO:0000256" key="2">
    <source>
        <dbReference type="ARBA" id="ARBA00006914"/>
    </source>
</evidence>
<dbReference type="InterPro" id="IPR050304">
    <property type="entry name" value="MT-severing_AAA_ATPase"/>
</dbReference>
<dbReference type="InterPro" id="IPR015415">
    <property type="entry name" value="Spast_Vps4_C"/>
</dbReference>
<dbReference type="GO" id="GO:0005524">
    <property type="term" value="F:ATP binding"/>
    <property type="evidence" value="ECO:0007669"/>
    <property type="project" value="UniProtKB-KW"/>
</dbReference>
<evidence type="ECO:0000256" key="6">
    <source>
        <dbReference type="ARBA" id="ARBA00023136"/>
    </source>
</evidence>
<name>A0A7R9A794_9CRUS</name>
<evidence type="ECO:0000256" key="4">
    <source>
        <dbReference type="ARBA" id="ARBA00022753"/>
    </source>
</evidence>
<dbReference type="InterPro" id="IPR045253">
    <property type="entry name" value="VPS4_MIT"/>
</dbReference>
<evidence type="ECO:0000256" key="1">
    <source>
        <dbReference type="ARBA" id="ARBA00004481"/>
    </source>
</evidence>
<dbReference type="SUPFAM" id="SSF52540">
    <property type="entry name" value="P-loop containing nucleoside triphosphate hydrolases"/>
    <property type="match status" value="1"/>
</dbReference>
<dbReference type="SUPFAM" id="SSF116846">
    <property type="entry name" value="MIT domain"/>
    <property type="match status" value="2"/>
</dbReference>
<dbReference type="OrthoDB" id="29072at2759"/>
<evidence type="ECO:0000256" key="5">
    <source>
        <dbReference type="ARBA" id="ARBA00022840"/>
    </source>
</evidence>
<comment type="similarity">
    <text evidence="2 7">Belongs to the AAA ATPase family.</text>
</comment>
<keyword evidence="4" id="KW-0967">Endosome</keyword>
<dbReference type="CDD" id="cd02678">
    <property type="entry name" value="MIT_VPS4"/>
    <property type="match status" value="1"/>
</dbReference>
<evidence type="ECO:0000259" key="9">
    <source>
        <dbReference type="SMART" id="SM00745"/>
    </source>
</evidence>
<dbReference type="Pfam" id="PF09336">
    <property type="entry name" value="Vps4_C"/>
    <property type="match status" value="1"/>
</dbReference>
<dbReference type="PANTHER" id="PTHR23074">
    <property type="entry name" value="AAA DOMAIN-CONTAINING"/>
    <property type="match status" value="1"/>
</dbReference>
<dbReference type="Pfam" id="PF04212">
    <property type="entry name" value="MIT"/>
    <property type="match status" value="1"/>
</dbReference>
<dbReference type="Gene3D" id="1.10.8.60">
    <property type="match status" value="1"/>
</dbReference>
<dbReference type="EMBL" id="CAJPEV010001111">
    <property type="protein sequence ID" value="CAG0890798.1"/>
    <property type="molecule type" value="Genomic_DNA"/>
</dbReference>
<feature type="domain" description="AAA+ ATPase" evidence="8">
    <location>
        <begin position="176"/>
        <end position="307"/>
    </location>
</feature>
<dbReference type="GO" id="GO:0016887">
    <property type="term" value="F:ATP hydrolysis activity"/>
    <property type="evidence" value="ECO:0007669"/>
    <property type="project" value="InterPro"/>
</dbReference>
<keyword evidence="3 7" id="KW-0547">Nucleotide-binding</keyword>
<evidence type="ECO:0000256" key="7">
    <source>
        <dbReference type="RuleBase" id="RU003651"/>
    </source>
</evidence>
<evidence type="ECO:0000313" key="10">
    <source>
        <dbReference type="EMBL" id="CAD7246363.1"/>
    </source>
</evidence>
<dbReference type="PANTHER" id="PTHR23074:SF83">
    <property type="entry name" value="VACUOLAR PROTEIN SORTING-ASSOCIATED PROTEIN 4A"/>
    <property type="match status" value="1"/>
</dbReference>
<evidence type="ECO:0000259" key="8">
    <source>
        <dbReference type="SMART" id="SM00382"/>
    </source>
</evidence>
<keyword evidence="5 7" id="KW-0067">ATP-binding</keyword>
<dbReference type="SMART" id="SM00745">
    <property type="entry name" value="MIT"/>
    <property type="match status" value="1"/>
</dbReference>
<dbReference type="InterPro" id="IPR003960">
    <property type="entry name" value="ATPase_AAA_CS"/>
</dbReference>
<dbReference type="Pfam" id="PF17862">
    <property type="entry name" value="AAA_lid_3"/>
    <property type="match status" value="1"/>
</dbReference>
<dbReference type="Pfam" id="PF00004">
    <property type="entry name" value="AAA"/>
    <property type="match status" value="1"/>
</dbReference>
<protein>
    <recommendedName>
        <fullName evidence="12">Vesicle-fusing ATPase</fullName>
    </recommendedName>
</protein>
<reference evidence="10" key="1">
    <citation type="submission" date="2020-11" db="EMBL/GenBank/DDBJ databases">
        <authorList>
            <person name="Tran Van P."/>
        </authorList>
    </citation>
    <scope>NUCLEOTIDE SEQUENCE</scope>
</reference>
<feature type="non-terminal residue" evidence="10">
    <location>
        <position position="415"/>
    </location>
</feature>
<dbReference type="EMBL" id="LR900628">
    <property type="protein sequence ID" value="CAD7246363.1"/>
    <property type="molecule type" value="Genomic_DNA"/>
</dbReference>
<dbReference type="InterPro" id="IPR007330">
    <property type="entry name" value="MIT_dom"/>
</dbReference>
<keyword evidence="6" id="KW-0472">Membrane</keyword>
<dbReference type="InterPro" id="IPR036181">
    <property type="entry name" value="MIT_dom_sf"/>
</dbReference>
<organism evidence="10">
    <name type="scientific">Darwinula stevensoni</name>
    <dbReference type="NCBI Taxonomy" id="69355"/>
    <lineage>
        <taxon>Eukaryota</taxon>
        <taxon>Metazoa</taxon>
        <taxon>Ecdysozoa</taxon>
        <taxon>Arthropoda</taxon>
        <taxon>Crustacea</taxon>
        <taxon>Oligostraca</taxon>
        <taxon>Ostracoda</taxon>
        <taxon>Podocopa</taxon>
        <taxon>Podocopida</taxon>
        <taxon>Darwinulocopina</taxon>
        <taxon>Darwinuloidea</taxon>
        <taxon>Darwinulidae</taxon>
        <taxon>Darwinula</taxon>
    </lineage>
</organism>
<dbReference type="GO" id="GO:0010008">
    <property type="term" value="C:endosome membrane"/>
    <property type="evidence" value="ECO:0007669"/>
    <property type="project" value="UniProtKB-SubCell"/>
</dbReference>
<evidence type="ECO:0008006" key="12">
    <source>
        <dbReference type="Google" id="ProtNLM"/>
    </source>
</evidence>
<gene>
    <name evidence="10" type="ORF">DSTB1V02_LOCUS6213</name>
</gene>
<dbReference type="Gene3D" id="3.40.50.300">
    <property type="entry name" value="P-loop containing nucleotide triphosphate hydrolases"/>
    <property type="match status" value="1"/>
</dbReference>
<proteinExistence type="inferred from homology"/>
<dbReference type="FunFam" id="1.20.58.80:FF:000002">
    <property type="entry name" value="Vacuolar protein sorting-associated protein 4A"/>
    <property type="match status" value="1"/>
</dbReference>
<dbReference type="InterPro" id="IPR027417">
    <property type="entry name" value="P-loop_NTPase"/>
</dbReference>
<dbReference type="Gene3D" id="1.20.58.80">
    <property type="entry name" value="Phosphotransferase system, lactose/cellobiose-type IIA subunit"/>
    <property type="match status" value="2"/>
</dbReference>